<evidence type="ECO:0000313" key="3">
    <source>
        <dbReference type="Proteomes" id="UP001501237"/>
    </source>
</evidence>
<sequence>MAEVDIAGFPPGAPWWLDLTSPDKQVAQDFLSGLFGWEPEHLPDMGVNDYTVQTLPPAEPPNAMGLMPAADPDAEPLWTCFFLVRNLRTSADSIRERGGQVLMDVTAIGDVGDMTLAIDPQGAGFGIWSTRPGTSSMVTGLPGTLHMIELLCPDPVKAEEFYRAVLGTSPAPAVQGERNIGWRIAAAPASGLAGNWTPYFAVADLDASLARAASLGARTEAPPSPAPYGRTAVISGPGTAPFGLIEP</sequence>
<reference evidence="3" key="1">
    <citation type="journal article" date="2019" name="Int. J. Syst. Evol. Microbiol.">
        <title>The Global Catalogue of Microorganisms (GCM) 10K type strain sequencing project: providing services to taxonomists for standard genome sequencing and annotation.</title>
        <authorList>
            <consortium name="The Broad Institute Genomics Platform"/>
            <consortium name="The Broad Institute Genome Sequencing Center for Infectious Disease"/>
            <person name="Wu L."/>
            <person name="Ma J."/>
        </authorList>
    </citation>
    <scope>NUCLEOTIDE SEQUENCE [LARGE SCALE GENOMIC DNA]</scope>
    <source>
        <strain evidence="3">JCM 9377</strain>
    </source>
</reference>
<dbReference type="Proteomes" id="UP001501237">
    <property type="component" value="Unassembled WGS sequence"/>
</dbReference>
<evidence type="ECO:0000259" key="1">
    <source>
        <dbReference type="PROSITE" id="PS51819"/>
    </source>
</evidence>
<dbReference type="InterPro" id="IPR029068">
    <property type="entry name" value="Glyas_Bleomycin-R_OHBP_Dase"/>
</dbReference>
<keyword evidence="3" id="KW-1185">Reference proteome</keyword>
<proteinExistence type="predicted"/>
<comment type="caution">
    <text evidence="2">The sequence shown here is derived from an EMBL/GenBank/DDBJ whole genome shotgun (WGS) entry which is preliminary data.</text>
</comment>
<dbReference type="EMBL" id="BAAAUV010000006">
    <property type="protein sequence ID" value="GAA3209521.1"/>
    <property type="molecule type" value="Genomic_DNA"/>
</dbReference>
<accession>A0ABP6Q8F2</accession>
<dbReference type="PROSITE" id="PS51819">
    <property type="entry name" value="VOC"/>
    <property type="match status" value="2"/>
</dbReference>
<organism evidence="2 3">
    <name type="scientific">Actinocorallia longicatena</name>
    <dbReference type="NCBI Taxonomy" id="111803"/>
    <lineage>
        <taxon>Bacteria</taxon>
        <taxon>Bacillati</taxon>
        <taxon>Actinomycetota</taxon>
        <taxon>Actinomycetes</taxon>
        <taxon>Streptosporangiales</taxon>
        <taxon>Thermomonosporaceae</taxon>
        <taxon>Actinocorallia</taxon>
    </lineage>
</organism>
<dbReference type="PANTHER" id="PTHR33993:SF14">
    <property type="entry name" value="GB|AAF24581.1"/>
    <property type="match status" value="1"/>
</dbReference>
<name>A0ABP6Q8F2_9ACTN</name>
<dbReference type="SUPFAM" id="SSF54593">
    <property type="entry name" value="Glyoxalase/Bleomycin resistance protein/Dihydroxybiphenyl dioxygenase"/>
    <property type="match status" value="2"/>
</dbReference>
<gene>
    <name evidence="2" type="ORF">GCM10010468_26940</name>
</gene>
<dbReference type="Gene3D" id="3.10.180.10">
    <property type="entry name" value="2,3-Dihydroxybiphenyl 1,2-Dioxygenase, domain 1"/>
    <property type="match status" value="2"/>
</dbReference>
<dbReference type="InterPro" id="IPR037523">
    <property type="entry name" value="VOC_core"/>
</dbReference>
<dbReference type="RefSeq" id="WP_344827218.1">
    <property type="nucleotide sequence ID" value="NZ_BAAAUV010000006.1"/>
</dbReference>
<feature type="domain" description="VOC" evidence="1">
    <location>
        <begin position="144"/>
        <end position="247"/>
    </location>
</feature>
<dbReference type="InterPro" id="IPR052164">
    <property type="entry name" value="Anthracycline_SecMetBiosynth"/>
</dbReference>
<dbReference type="PANTHER" id="PTHR33993">
    <property type="entry name" value="GLYOXALASE-RELATED"/>
    <property type="match status" value="1"/>
</dbReference>
<evidence type="ECO:0000313" key="2">
    <source>
        <dbReference type="EMBL" id="GAA3209521.1"/>
    </source>
</evidence>
<feature type="domain" description="VOC" evidence="1">
    <location>
        <begin position="13"/>
        <end position="130"/>
    </location>
</feature>
<protein>
    <submittedName>
        <fullName evidence="2">VOC family protein</fullName>
    </submittedName>
</protein>